<dbReference type="FunFam" id="3.75.10.10:FF:000004">
    <property type="entry name" value="N(G),N(G)-dimethylarginine dimethylaminohydrolase 1"/>
    <property type="match status" value="1"/>
</dbReference>
<dbReference type="PANTHER" id="PTHR12737:SF9">
    <property type="entry name" value="DIMETHYLARGININASE"/>
    <property type="match status" value="1"/>
</dbReference>
<dbReference type="EMBL" id="VXIV02001159">
    <property type="protein sequence ID" value="KAF6034081.1"/>
    <property type="molecule type" value="Genomic_DNA"/>
</dbReference>
<dbReference type="GO" id="GO:0006525">
    <property type="term" value="P:arginine metabolic process"/>
    <property type="evidence" value="ECO:0007669"/>
    <property type="project" value="TreeGrafter"/>
</dbReference>
<evidence type="ECO:0000256" key="1">
    <source>
        <dbReference type="ARBA" id="ARBA00008532"/>
    </source>
</evidence>
<dbReference type="GO" id="GO:0000052">
    <property type="term" value="P:citrulline metabolic process"/>
    <property type="evidence" value="ECO:0007669"/>
    <property type="project" value="TreeGrafter"/>
</dbReference>
<comment type="caution">
    <text evidence="3">The sequence shown here is derived from an EMBL/GenBank/DDBJ whole genome shotgun (WGS) entry which is preliminary data.</text>
</comment>
<sequence length="293" mass="32706">MSHVDVHKFHYAVVSKIPESFARNAHIVNKNIPIDLNLATRQHDEYVDVLRRLGIDILELPPDERHPECVFVADVAVVINGTALICKPSDRRIGETSIVRNSLRNDLGLRIVEVDNDQAKLEGTDVLFTGMTAKEIIVGLGNYTNKEGAQCVAKAFPEYAVTIVRLPQEVRHLQQVMSVAGPDVIVVIRGKIGQECLQEMVSRATYAYKVMRVDELDAANVLYVNGLILHLDHKAIPESFPIWEAKFDNRLGLDYSELLKAGSYLTAGAILISKPSNYNKTFQTSLEKGHHEL</sequence>
<evidence type="ECO:0000256" key="2">
    <source>
        <dbReference type="ARBA" id="ARBA00022801"/>
    </source>
</evidence>
<evidence type="ECO:0000313" key="4">
    <source>
        <dbReference type="Proteomes" id="UP000593567"/>
    </source>
</evidence>
<gene>
    <name evidence="3" type="ORF">EB796_007614</name>
</gene>
<dbReference type="GO" id="GO:0016403">
    <property type="term" value="F:dimethylargininase activity"/>
    <property type="evidence" value="ECO:0007669"/>
    <property type="project" value="TreeGrafter"/>
</dbReference>
<dbReference type="GO" id="GO:0016597">
    <property type="term" value="F:amino acid binding"/>
    <property type="evidence" value="ECO:0007669"/>
    <property type="project" value="TreeGrafter"/>
</dbReference>
<dbReference type="Proteomes" id="UP000593567">
    <property type="component" value="Unassembled WGS sequence"/>
</dbReference>
<organism evidence="3 4">
    <name type="scientific">Bugula neritina</name>
    <name type="common">Brown bryozoan</name>
    <name type="synonym">Sertularia neritina</name>
    <dbReference type="NCBI Taxonomy" id="10212"/>
    <lineage>
        <taxon>Eukaryota</taxon>
        <taxon>Metazoa</taxon>
        <taxon>Spiralia</taxon>
        <taxon>Lophotrochozoa</taxon>
        <taxon>Bryozoa</taxon>
        <taxon>Gymnolaemata</taxon>
        <taxon>Cheilostomatida</taxon>
        <taxon>Flustrina</taxon>
        <taxon>Buguloidea</taxon>
        <taxon>Bugulidae</taxon>
        <taxon>Bugula</taxon>
    </lineage>
</organism>
<keyword evidence="4" id="KW-1185">Reference proteome</keyword>
<reference evidence="3" key="1">
    <citation type="submission" date="2020-06" db="EMBL/GenBank/DDBJ databases">
        <title>Draft genome of Bugula neritina, a colonial animal packing powerful symbionts and potential medicines.</title>
        <authorList>
            <person name="Rayko M."/>
        </authorList>
    </citation>
    <scope>NUCLEOTIDE SEQUENCE [LARGE SCALE GENOMIC DNA]</scope>
    <source>
        <strain evidence="3">Kwan_BN1</strain>
    </source>
</reference>
<dbReference type="Pfam" id="PF19420">
    <property type="entry name" value="DDAH_eukar"/>
    <property type="match status" value="1"/>
</dbReference>
<protein>
    <submittedName>
        <fullName evidence="3">DDAH1</fullName>
    </submittedName>
</protein>
<comment type="similarity">
    <text evidence="1">Belongs to the DDAH family.</text>
</comment>
<accession>A0A7J7K8A7</accession>
<proteinExistence type="inferred from homology"/>
<dbReference type="PANTHER" id="PTHR12737">
    <property type="entry name" value="DIMETHYLARGININE DIMETHYLAMINOHYDROLASE"/>
    <property type="match status" value="1"/>
</dbReference>
<name>A0A7J7K8A7_BUGNE</name>
<dbReference type="OrthoDB" id="10016839at2759"/>
<dbReference type="InterPro" id="IPR033199">
    <property type="entry name" value="DDAH-like"/>
</dbReference>
<dbReference type="Gene3D" id="3.75.10.10">
    <property type="entry name" value="L-arginine/glycine Amidinotransferase, Chain A"/>
    <property type="match status" value="1"/>
</dbReference>
<dbReference type="GO" id="GO:0045429">
    <property type="term" value="P:positive regulation of nitric oxide biosynthetic process"/>
    <property type="evidence" value="ECO:0007669"/>
    <property type="project" value="TreeGrafter"/>
</dbReference>
<dbReference type="AlphaFoldDB" id="A0A7J7K8A7"/>
<evidence type="ECO:0000313" key="3">
    <source>
        <dbReference type="EMBL" id="KAF6034081.1"/>
    </source>
</evidence>
<keyword evidence="2" id="KW-0378">Hydrolase</keyword>
<dbReference type="SUPFAM" id="SSF55909">
    <property type="entry name" value="Pentein"/>
    <property type="match status" value="1"/>
</dbReference>